<dbReference type="CDD" id="cd02440">
    <property type="entry name" value="AdoMet_MTases"/>
    <property type="match status" value="1"/>
</dbReference>
<dbReference type="RefSeq" id="WP_286055562.1">
    <property type="nucleotide sequence ID" value="NZ_JASVWF010000006.1"/>
</dbReference>
<dbReference type="Pfam" id="PF13649">
    <property type="entry name" value="Methyltransf_25"/>
    <property type="match status" value="1"/>
</dbReference>
<evidence type="ECO:0000256" key="1">
    <source>
        <dbReference type="ARBA" id="ARBA00022603"/>
    </source>
</evidence>
<dbReference type="PANTHER" id="PTHR43464">
    <property type="entry name" value="METHYLTRANSFERASE"/>
    <property type="match status" value="1"/>
</dbReference>
<dbReference type="EMBL" id="JASVWF010000006">
    <property type="protein sequence ID" value="MDL5158997.1"/>
    <property type="molecule type" value="Genomic_DNA"/>
</dbReference>
<evidence type="ECO:0000259" key="4">
    <source>
        <dbReference type="Pfam" id="PF13649"/>
    </source>
</evidence>
<reference evidence="5 6" key="1">
    <citation type="submission" date="2023-06" db="EMBL/GenBank/DDBJ databases">
        <title>Actinomycetospora Odt1-22.</title>
        <authorList>
            <person name="Supong K."/>
        </authorList>
    </citation>
    <scope>NUCLEOTIDE SEQUENCE [LARGE SCALE GENOMIC DNA]</scope>
    <source>
        <strain evidence="5 6">Odt1-22</strain>
    </source>
</reference>
<evidence type="ECO:0000256" key="3">
    <source>
        <dbReference type="ARBA" id="ARBA00022691"/>
    </source>
</evidence>
<dbReference type="InterPro" id="IPR041698">
    <property type="entry name" value="Methyltransf_25"/>
</dbReference>
<name>A0ABT7MGC6_9PSEU</name>
<comment type="caution">
    <text evidence="5">The sequence shown here is derived from an EMBL/GenBank/DDBJ whole genome shotgun (WGS) entry which is preliminary data.</text>
</comment>
<dbReference type="InterPro" id="IPR029063">
    <property type="entry name" value="SAM-dependent_MTases_sf"/>
</dbReference>
<dbReference type="SUPFAM" id="SSF53335">
    <property type="entry name" value="S-adenosyl-L-methionine-dependent methyltransferases"/>
    <property type="match status" value="1"/>
</dbReference>
<sequence>MNVASTVRRGIERWTAPTVPAHLARNWRAPDTEGLVVLESAFEATGYRTDGTETGAADHVSGRLELARRDIVPWLDDAVRLSGATVLEIGCGTGSTTVALAEQGAAVVGLDLLPERVEIARARCAAHGVRAQVDVANAADLPGRYAGREIDLVVLSAVLEHMTLDERLAAMAASWRMLRPGAHWCVLDTPNRLWVHDRHTAHLPFFHWLPDELAVRYADRSRRPEVAALAATPVPDAVADLARQGRGVSYHEFELAMAPLDELEVVSTLPTYRDRRSAARRLLRTLAPERRVERLLRSAGPPAPGAFFQESLNLVLRRS</sequence>
<dbReference type="PANTHER" id="PTHR43464:SF19">
    <property type="entry name" value="UBIQUINONE BIOSYNTHESIS O-METHYLTRANSFERASE, MITOCHONDRIAL"/>
    <property type="match status" value="1"/>
</dbReference>
<evidence type="ECO:0000313" key="6">
    <source>
        <dbReference type="Proteomes" id="UP001231924"/>
    </source>
</evidence>
<keyword evidence="3" id="KW-0949">S-adenosyl-L-methionine</keyword>
<evidence type="ECO:0000313" key="5">
    <source>
        <dbReference type="EMBL" id="MDL5158997.1"/>
    </source>
</evidence>
<accession>A0ABT7MGC6</accession>
<evidence type="ECO:0000256" key="2">
    <source>
        <dbReference type="ARBA" id="ARBA00022679"/>
    </source>
</evidence>
<dbReference type="GO" id="GO:0008168">
    <property type="term" value="F:methyltransferase activity"/>
    <property type="evidence" value="ECO:0007669"/>
    <property type="project" value="UniProtKB-KW"/>
</dbReference>
<feature type="domain" description="Methyltransferase" evidence="4">
    <location>
        <begin position="86"/>
        <end position="181"/>
    </location>
</feature>
<keyword evidence="6" id="KW-1185">Reference proteome</keyword>
<gene>
    <name evidence="5" type="ORF">QRT03_23725</name>
</gene>
<dbReference type="Gene3D" id="3.40.50.150">
    <property type="entry name" value="Vaccinia Virus protein VP39"/>
    <property type="match status" value="1"/>
</dbReference>
<keyword evidence="2" id="KW-0808">Transferase</keyword>
<proteinExistence type="predicted"/>
<organism evidence="5 6">
    <name type="scientific">Actinomycetospora termitidis</name>
    <dbReference type="NCBI Taxonomy" id="3053470"/>
    <lineage>
        <taxon>Bacteria</taxon>
        <taxon>Bacillati</taxon>
        <taxon>Actinomycetota</taxon>
        <taxon>Actinomycetes</taxon>
        <taxon>Pseudonocardiales</taxon>
        <taxon>Pseudonocardiaceae</taxon>
        <taxon>Actinomycetospora</taxon>
    </lineage>
</organism>
<dbReference type="Proteomes" id="UP001231924">
    <property type="component" value="Unassembled WGS sequence"/>
</dbReference>
<protein>
    <submittedName>
        <fullName evidence="5">Methyltransferase domain-containing protein</fullName>
    </submittedName>
</protein>
<keyword evidence="1 5" id="KW-0489">Methyltransferase</keyword>
<dbReference type="GO" id="GO:0032259">
    <property type="term" value="P:methylation"/>
    <property type="evidence" value="ECO:0007669"/>
    <property type="project" value="UniProtKB-KW"/>
</dbReference>